<keyword evidence="3 10" id="KW-1134">Transmembrane beta strand</keyword>
<evidence type="ECO:0000256" key="5">
    <source>
        <dbReference type="ARBA" id="ARBA00022729"/>
    </source>
</evidence>
<evidence type="ECO:0000256" key="4">
    <source>
        <dbReference type="ARBA" id="ARBA00022692"/>
    </source>
</evidence>
<sequence>MKKYIIALILGFSAMLQAQNTVSGTVTDMNKQPVSGVSVYVPELHKGTITDGNGKYSLANLPDGKVKLSFSYIGFITENRKIEGIQKENTLDVVIEETVFHMNEVIVSTAFNKIQSQNVMKVEHETIKELQQKGTATLVEGLATIPGVSQVSTGTSIGKPVIRGLSGNRVLVYSQGVRIENQQFGSEHGLGLNDSGIESVEVIKGPASLLYGSDALGGVLYFNPEKFADANTFQANVSQKFFSNTQGSNTSLGLKTSSDNWKFLARGSYNTHADYKIKDGDRVTNTRYNETDFKTGIGYSNSKFSSVLRYNYNALDLGIPEEGIGEQSTNKNPDFPKQGVFNHLLSLNNIVYFAKSKLDVDLGYISNNRKEFEESNDPSLDMDLNTFNYNAKYYLPQFGRFETILGVQGMHQTNTNSGEEYLIPDATTNDFGVFGMVNYQWKSNVIQAGLRFDSRNINSLAHEADDHDDHADHDGHEHHGGEFDALNRSFNSFNASLGYKTNLAEPLTMRVNVATGFRAPNLAELTSNGVHHGTNRFEVGNANLKTEQNIQTDLNLEYSNSHFEFFVNGFYNHINDYIYTSPTGTQIDANDVFEYIQDDARLYGGEIGLHFHPHPLDWLHYETSFESVTGKKQSRSGGSDYLPLIPANNWNNTIRTEFDIKNWLAEGFASISVNTTLNQNKVSGFETSSSGYTLVNLGFGGTVKLGETVFDVSLNGNNLFDKSYIAHLSRLKTDGIPNIGRNIVLGVNFDL</sequence>
<dbReference type="SUPFAM" id="SSF49464">
    <property type="entry name" value="Carboxypeptidase regulatory domain-like"/>
    <property type="match status" value="1"/>
</dbReference>
<dbReference type="GO" id="GO:0044718">
    <property type="term" value="P:siderophore transmembrane transport"/>
    <property type="evidence" value="ECO:0007669"/>
    <property type="project" value="TreeGrafter"/>
</dbReference>
<evidence type="ECO:0000313" key="16">
    <source>
        <dbReference type="Proteomes" id="UP000294597"/>
    </source>
</evidence>
<organism evidence="15 16">
    <name type="scientific">Flavobacterium hiemivividum</name>
    <dbReference type="NCBI Taxonomy" id="2541734"/>
    <lineage>
        <taxon>Bacteria</taxon>
        <taxon>Pseudomonadati</taxon>
        <taxon>Bacteroidota</taxon>
        <taxon>Flavobacteriia</taxon>
        <taxon>Flavobacteriales</taxon>
        <taxon>Flavobacteriaceae</taxon>
        <taxon>Flavobacterium</taxon>
    </lineage>
</organism>
<dbReference type="GO" id="GO:0009279">
    <property type="term" value="C:cell outer membrane"/>
    <property type="evidence" value="ECO:0007669"/>
    <property type="project" value="UniProtKB-SubCell"/>
</dbReference>
<dbReference type="SUPFAM" id="SSF56935">
    <property type="entry name" value="Porins"/>
    <property type="match status" value="1"/>
</dbReference>
<evidence type="ECO:0000256" key="8">
    <source>
        <dbReference type="ARBA" id="ARBA00023170"/>
    </source>
</evidence>
<feature type="signal peptide" evidence="12">
    <location>
        <begin position="1"/>
        <end position="18"/>
    </location>
</feature>
<feature type="domain" description="TonB-dependent receptor plug" evidence="14">
    <location>
        <begin position="126"/>
        <end position="219"/>
    </location>
</feature>
<evidence type="ECO:0000259" key="13">
    <source>
        <dbReference type="Pfam" id="PF00593"/>
    </source>
</evidence>
<comment type="subcellular location">
    <subcellularLocation>
        <location evidence="1 10">Cell outer membrane</location>
        <topology evidence="1 10">Multi-pass membrane protein</topology>
    </subcellularLocation>
</comment>
<dbReference type="PANTHER" id="PTHR30069">
    <property type="entry name" value="TONB-DEPENDENT OUTER MEMBRANE RECEPTOR"/>
    <property type="match status" value="1"/>
</dbReference>
<evidence type="ECO:0000256" key="10">
    <source>
        <dbReference type="PROSITE-ProRule" id="PRU01360"/>
    </source>
</evidence>
<dbReference type="RefSeq" id="WP_132109939.1">
    <property type="nucleotide sequence ID" value="NZ_SMFO01000003.1"/>
</dbReference>
<dbReference type="Gene3D" id="2.40.170.20">
    <property type="entry name" value="TonB-dependent receptor, beta-barrel domain"/>
    <property type="match status" value="1"/>
</dbReference>
<dbReference type="InterPro" id="IPR039426">
    <property type="entry name" value="TonB-dep_rcpt-like"/>
</dbReference>
<evidence type="ECO:0000256" key="1">
    <source>
        <dbReference type="ARBA" id="ARBA00004571"/>
    </source>
</evidence>
<dbReference type="InterPro" id="IPR012910">
    <property type="entry name" value="Plug_dom"/>
</dbReference>
<keyword evidence="4 10" id="KW-0812">Transmembrane</keyword>
<evidence type="ECO:0000256" key="11">
    <source>
        <dbReference type="RuleBase" id="RU003357"/>
    </source>
</evidence>
<evidence type="ECO:0000313" key="15">
    <source>
        <dbReference type="EMBL" id="TDE05105.1"/>
    </source>
</evidence>
<reference evidence="15 16" key="1">
    <citation type="submission" date="2019-03" db="EMBL/GenBank/DDBJ databases">
        <title>Flavobacterium TSA-D2 sp. nov., isolated from arctic soil.</title>
        <authorList>
            <person name="Chaudhary D.K."/>
        </authorList>
    </citation>
    <scope>NUCLEOTIDE SEQUENCE [LARGE SCALE GENOMIC DNA]</scope>
    <source>
        <strain evidence="15 16">TSA-D2</strain>
    </source>
</reference>
<feature type="domain" description="TonB-dependent receptor-like beta-barrel" evidence="13">
    <location>
        <begin position="245"/>
        <end position="719"/>
    </location>
</feature>
<evidence type="ECO:0000256" key="2">
    <source>
        <dbReference type="ARBA" id="ARBA00022448"/>
    </source>
</evidence>
<dbReference type="PANTHER" id="PTHR30069:SF29">
    <property type="entry name" value="HEMOGLOBIN AND HEMOGLOBIN-HAPTOGLOBIN-BINDING PROTEIN 1-RELATED"/>
    <property type="match status" value="1"/>
</dbReference>
<evidence type="ECO:0000259" key="14">
    <source>
        <dbReference type="Pfam" id="PF07715"/>
    </source>
</evidence>
<dbReference type="Gene3D" id="2.170.130.10">
    <property type="entry name" value="TonB-dependent receptor, plug domain"/>
    <property type="match status" value="1"/>
</dbReference>
<evidence type="ECO:0000256" key="9">
    <source>
        <dbReference type="ARBA" id="ARBA00023237"/>
    </source>
</evidence>
<proteinExistence type="inferred from homology"/>
<dbReference type="PROSITE" id="PS52016">
    <property type="entry name" value="TONB_DEPENDENT_REC_3"/>
    <property type="match status" value="1"/>
</dbReference>
<dbReference type="InterPro" id="IPR008969">
    <property type="entry name" value="CarboxyPept-like_regulatory"/>
</dbReference>
<dbReference type="GO" id="GO:0015344">
    <property type="term" value="F:siderophore uptake transmembrane transporter activity"/>
    <property type="evidence" value="ECO:0007669"/>
    <property type="project" value="TreeGrafter"/>
</dbReference>
<dbReference type="Pfam" id="PF07715">
    <property type="entry name" value="Plug"/>
    <property type="match status" value="1"/>
</dbReference>
<dbReference type="Pfam" id="PF00593">
    <property type="entry name" value="TonB_dep_Rec_b-barrel"/>
    <property type="match status" value="1"/>
</dbReference>
<accession>A0A4R5D448</accession>
<comment type="similarity">
    <text evidence="10 11">Belongs to the TonB-dependent receptor family.</text>
</comment>
<keyword evidence="6 11" id="KW-0798">TonB box</keyword>
<feature type="chain" id="PRO_5021001864" evidence="12">
    <location>
        <begin position="19"/>
        <end position="751"/>
    </location>
</feature>
<keyword evidence="7 10" id="KW-0472">Membrane</keyword>
<dbReference type="InterPro" id="IPR037066">
    <property type="entry name" value="Plug_dom_sf"/>
</dbReference>
<keyword evidence="16" id="KW-1185">Reference proteome</keyword>
<gene>
    <name evidence="15" type="ORF">E0F98_07130</name>
</gene>
<evidence type="ECO:0000256" key="7">
    <source>
        <dbReference type="ARBA" id="ARBA00023136"/>
    </source>
</evidence>
<keyword evidence="9 10" id="KW-0998">Cell outer membrane</keyword>
<protein>
    <submittedName>
        <fullName evidence="15">TonB-dependent receptor</fullName>
    </submittedName>
</protein>
<dbReference type="Pfam" id="PF13715">
    <property type="entry name" value="CarbopepD_reg_2"/>
    <property type="match status" value="1"/>
</dbReference>
<dbReference type="EMBL" id="SMFO01000003">
    <property type="protein sequence ID" value="TDE05105.1"/>
    <property type="molecule type" value="Genomic_DNA"/>
</dbReference>
<dbReference type="InterPro" id="IPR000531">
    <property type="entry name" value="Beta-barrel_TonB"/>
</dbReference>
<keyword evidence="2 10" id="KW-0813">Transport</keyword>
<dbReference type="AlphaFoldDB" id="A0A4R5D448"/>
<keyword evidence="8 15" id="KW-0675">Receptor</keyword>
<dbReference type="Proteomes" id="UP000294597">
    <property type="component" value="Unassembled WGS sequence"/>
</dbReference>
<keyword evidence="5 12" id="KW-0732">Signal</keyword>
<name>A0A4R5D448_9FLAO</name>
<evidence type="ECO:0000256" key="6">
    <source>
        <dbReference type="ARBA" id="ARBA00023077"/>
    </source>
</evidence>
<evidence type="ECO:0000256" key="3">
    <source>
        <dbReference type="ARBA" id="ARBA00022452"/>
    </source>
</evidence>
<dbReference type="Gene3D" id="2.60.40.1120">
    <property type="entry name" value="Carboxypeptidase-like, regulatory domain"/>
    <property type="match status" value="1"/>
</dbReference>
<dbReference type="InterPro" id="IPR036942">
    <property type="entry name" value="Beta-barrel_TonB_sf"/>
</dbReference>
<comment type="caution">
    <text evidence="15">The sequence shown here is derived from an EMBL/GenBank/DDBJ whole genome shotgun (WGS) entry which is preliminary data.</text>
</comment>
<evidence type="ECO:0000256" key="12">
    <source>
        <dbReference type="SAM" id="SignalP"/>
    </source>
</evidence>